<evidence type="ECO:0000256" key="2">
    <source>
        <dbReference type="SAM" id="MobiDB-lite"/>
    </source>
</evidence>
<dbReference type="EMBL" id="RBNJ01006201">
    <property type="protein sequence ID" value="RUS28752.1"/>
    <property type="molecule type" value="Genomic_DNA"/>
</dbReference>
<reference evidence="3 4" key="1">
    <citation type="journal article" date="2018" name="New Phytol.">
        <title>Phylogenomics of Endogonaceae and evolution of mycorrhizas within Mucoromycota.</title>
        <authorList>
            <person name="Chang Y."/>
            <person name="Desiro A."/>
            <person name="Na H."/>
            <person name="Sandor L."/>
            <person name="Lipzen A."/>
            <person name="Clum A."/>
            <person name="Barry K."/>
            <person name="Grigoriev I.V."/>
            <person name="Martin F.M."/>
            <person name="Stajich J.E."/>
            <person name="Smith M.E."/>
            <person name="Bonito G."/>
            <person name="Spatafora J.W."/>
        </authorList>
    </citation>
    <scope>NUCLEOTIDE SEQUENCE [LARGE SCALE GENOMIC DNA]</scope>
    <source>
        <strain evidence="3 4">AD002</strain>
    </source>
</reference>
<dbReference type="HAMAP" id="MF_00634">
    <property type="entry name" value="UPF0235"/>
    <property type="match status" value="1"/>
</dbReference>
<feature type="compositionally biased region" description="Pro residues" evidence="2">
    <location>
        <begin position="36"/>
        <end position="46"/>
    </location>
</feature>
<feature type="non-terminal residue" evidence="3">
    <location>
        <position position="143"/>
    </location>
</feature>
<dbReference type="AlphaFoldDB" id="A0A433QG23"/>
<dbReference type="InterPro" id="IPR036591">
    <property type="entry name" value="YggU-like_sf"/>
</dbReference>
<dbReference type="SMART" id="SM01152">
    <property type="entry name" value="DUF167"/>
    <property type="match status" value="1"/>
</dbReference>
<dbReference type="PANTHER" id="PTHR13420:SF7">
    <property type="entry name" value="UPF0235 PROTEIN C15ORF40"/>
    <property type="match status" value="1"/>
</dbReference>
<dbReference type="Proteomes" id="UP000274822">
    <property type="component" value="Unassembled WGS sequence"/>
</dbReference>
<gene>
    <name evidence="3" type="ORF">BC938DRAFT_481497</name>
</gene>
<feature type="region of interest" description="Disordered" evidence="2">
    <location>
        <begin position="16"/>
        <end position="52"/>
    </location>
</feature>
<sequence>MFASFTNRLLIARSFHHASAMPAKRAPKSSKKPQMDPTPPQEPQPRSPVAALTSTSTRISLLIKPNAKESRVTEVTEEWVGIAVAAPPREGEANREVVEFVAQIRKTDVEVIAGHKAREKVVRVDGVMALDVLRLLREAVEGD</sequence>
<dbReference type="Gene3D" id="3.30.1200.10">
    <property type="entry name" value="YggU-like"/>
    <property type="match status" value="1"/>
</dbReference>
<dbReference type="Pfam" id="PF02594">
    <property type="entry name" value="DUF167"/>
    <property type="match status" value="1"/>
</dbReference>
<protein>
    <submittedName>
        <fullName evidence="3">Uncharacterized protein</fullName>
    </submittedName>
</protein>
<keyword evidence="4" id="KW-1185">Reference proteome</keyword>
<dbReference type="NCBIfam" id="TIGR00251">
    <property type="entry name" value="DUF167 family protein"/>
    <property type="match status" value="1"/>
</dbReference>
<evidence type="ECO:0000256" key="1">
    <source>
        <dbReference type="ARBA" id="ARBA00010364"/>
    </source>
</evidence>
<comment type="similarity">
    <text evidence="1">Belongs to the UPF0235 family.</text>
</comment>
<proteinExistence type="inferred from homology"/>
<comment type="caution">
    <text evidence="3">The sequence shown here is derived from an EMBL/GenBank/DDBJ whole genome shotgun (WGS) entry which is preliminary data.</text>
</comment>
<dbReference type="SUPFAM" id="SSF69786">
    <property type="entry name" value="YggU-like"/>
    <property type="match status" value="1"/>
</dbReference>
<dbReference type="PANTHER" id="PTHR13420">
    <property type="entry name" value="UPF0235 PROTEIN C15ORF40"/>
    <property type="match status" value="1"/>
</dbReference>
<evidence type="ECO:0000313" key="3">
    <source>
        <dbReference type="EMBL" id="RUS28752.1"/>
    </source>
</evidence>
<accession>A0A433QG23</accession>
<organism evidence="3 4">
    <name type="scientific">Jimgerdemannia flammicorona</name>
    <dbReference type="NCBI Taxonomy" id="994334"/>
    <lineage>
        <taxon>Eukaryota</taxon>
        <taxon>Fungi</taxon>
        <taxon>Fungi incertae sedis</taxon>
        <taxon>Mucoromycota</taxon>
        <taxon>Mucoromycotina</taxon>
        <taxon>Endogonomycetes</taxon>
        <taxon>Endogonales</taxon>
        <taxon>Endogonaceae</taxon>
        <taxon>Jimgerdemannia</taxon>
    </lineage>
</organism>
<evidence type="ECO:0000313" key="4">
    <source>
        <dbReference type="Proteomes" id="UP000274822"/>
    </source>
</evidence>
<dbReference type="InterPro" id="IPR003746">
    <property type="entry name" value="DUF167"/>
</dbReference>
<name>A0A433QG23_9FUNG</name>
<dbReference type="GO" id="GO:0005737">
    <property type="term" value="C:cytoplasm"/>
    <property type="evidence" value="ECO:0007669"/>
    <property type="project" value="TreeGrafter"/>
</dbReference>